<dbReference type="GO" id="GO:0006355">
    <property type="term" value="P:regulation of DNA-templated transcription"/>
    <property type="evidence" value="ECO:0007669"/>
    <property type="project" value="InterPro"/>
</dbReference>
<evidence type="ECO:0000256" key="5">
    <source>
        <dbReference type="SAM" id="Coils"/>
    </source>
</evidence>
<feature type="region of interest" description="Disordered" evidence="6">
    <location>
        <begin position="503"/>
        <end position="546"/>
    </location>
</feature>
<dbReference type="AlphaFoldDB" id="A0A6J3MEW4"/>
<dbReference type="OrthoDB" id="2162994at2759"/>
<feature type="coiled-coil region" evidence="5">
    <location>
        <begin position="298"/>
        <end position="329"/>
    </location>
</feature>
<evidence type="ECO:0000259" key="7">
    <source>
        <dbReference type="PROSITE" id="PS50112"/>
    </source>
</evidence>
<sequence length="546" mass="59270">MGIAQGGGQEMMMDHDATMMMDMDIPLPMDLDLDLGGSNEPQIFGPGPRPLPQHPRQLGASGPSGHTGPPGLPLERSMPDSLGSVRTQTPSESIMPVAGAGPPPAGFGMAPPPTSSTLTEFTKRRNWSQRIIEEVKDFLHILSPDGRILWVSPSCKALTGHDPTAITGKFMIEFIHPDDSGIFWREFNESIASGKFMRFFYRLKKDDASYAIFECDGHPHISSDVTGRTGNLAQNTPAGYGQNQPQGATANATATTAATVTDTNTTATATNSMGGLCSGVFMMARPYPTKNAALLDSFLEHKMENERLKKKIEELKKEEEEEVAEQARLYRSNVISPMHPAQSPMRTASLFRGEDSIAETPDYQGMPPPAKPSVSNTALTQQNLSSVMSSQRPDSIADKMSRYEANNTHLESIELMTGLQYREGERSHGISTGDQSPALIRGDAGIAILLDRDRDGSKKERKKVKVAEEYVCSDCGTLDSPEWRKGPKGPKTLCNACGLRWAKKEKKRSGDDVKSNHSPPGMSGNSVLGGSMERNPYGIGMSDAHM</sequence>
<dbReference type="InterPro" id="IPR035965">
    <property type="entry name" value="PAS-like_dom_sf"/>
</dbReference>
<dbReference type="InterPro" id="IPR051140">
    <property type="entry name" value="GATA_TF"/>
</dbReference>
<evidence type="ECO:0000256" key="1">
    <source>
        <dbReference type="ARBA" id="ARBA00022723"/>
    </source>
</evidence>
<keyword evidence="5" id="KW-0175">Coiled coil</keyword>
<organism evidence="10">
    <name type="scientific">Dissoconium aciculare CBS 342.82</name>
    <dbReference type="NCBI Taxonomy" id="1314786"/>
    <lineage>
        <taxon>Eukaryota</taxon>
        <taxon>Fungi</taxon>
        <taxon>Dikarya</taxon>
        <taxon>Ascomycota</taxon>
        <taxon>Pezizomycotina</taxon>
        <taxon>Dothideomycetes</taxon>
        <taxon>Dothideomycetidae</taxon>
        <taxon>Mycosphaerellales</taxon>
        <taxon>Dissoconiaceae</taxon>
        <taxon>Dissoconium</taxon>
    </lineage>
</organism>
<evidence type="ECO:0000256" key="6">
    <source>
        <dbReference type="SAM" id="MobiDB-lite"/>
    </source>
</evidence>
<dbReference type="Pfam" id="PF08447">
    <property type="entry name" value="PAS_3"/>
    <property type="match status" value="1"/>
</dbReference>
<feature type="domain" description="GATA-type" evidence="8">
    <location>
        <begin position="466"/>
        <end position="499"/>
    </location>
</feature>
<dbReference type="InterPro" id="IPR000679">
    <property type="entry name" value="Znf_GATA"/>
</dbReference>
<dbReference type="GO" id="GO:0008270">
    <property type="term" value="F:zinc ion binding"/>
    <property type="evidence" value="ECO:0007669"/>
    <property type="project" value="UniProtKB-KW"/>
</dbReference>
<dbReference type="CDD" id="cd00130">
    <property type="entry name" value="PAS"/>
    <property type="match status" value="1"/>
</dbReference>
<accession>A0A6J3MEW4</accession>
<dbReference type="PANTHER" id="PTHR45658">
    <property type="entry name" value="GATA TRANSCRIPTION FACTOR"/>
    <property type="match status" value="1"/>
</dbReference>
<evidence type="ECO:0000256" key="4">
    <source>
        <dbReference type="PROSITE-ProRule" id="PRU00094"/>
    </source>
</evidence>
<dbReference type="InterPro" id="IPR013655">
    <property type="entry name" value="PAS_fold_3"/>
</dbReference>
<dbReference type="PROSITE" id="PS00344">
    <property type="entry name" value="GATA_ZN_FINGER_1"/>
    <property type="match status" value="1"/>
</dbReference>
<dbReference type="PROSITE" id="PS50114">
    <property type="entry name" value="GATA_ZN_FINGER_2"/>
    <property type="match status" value="1"/>
</dbReference>
<dbReference type="SMART" id="SM00401">
    <property type="entry name" value="ZnF_GATA"/>
    <property type="match status" value="1"/>
</dbReference>
<dbReference type="GO" id="GO:0043565">
    <property type="term" value="F:sequence-specific DNA binding"/>
    <property type="evidence" value="ECO:0007669"/>
    <property type="project" value="InterPro"/>
</dbReference>
<dbReference type="RefSeq" id="XP_033462443.1">
    <property type="nucleotide sequence ID" value="XM_033604282.1"/>
</dbReference>
<gene>
    <name evidence="10" type="ORF">K489DRAFT_377956</name>
</gene>
<keyword evidence="1" id="KW-0479">Metal-binding</keyword>
<feature type="region of interest" description="Disordered" evidence="6">
    <location>
        <begin position="34"/>
        <end position="93"/>
    </location>
</feature>
<dbReference type="CDD" id="cd00202">
    <property type="entry name" value="ZnF_GATA"/>
    <property type="match status" value="1"/>
</dbReference>
<dbReference type="SUPFAM" id="SSF55785">
    <property type="entry name" value="PYP-like sensor domain (PAS domain)"/>
    <property type="match status" value="1"/>
</dbReference>
<protein>
    <recommendedName>
        <fullName evidence="11">White collar-2</fullName>
    </recommendedName>
</protein>
<reference evidence="10" key="2">
    <citation type="submission" date="2020-04" db="EMBL/GenBank/DDBJ databases">
        <authorList>
            <consortium name="NCBI Genome Project"/>
        </authorList>
    </citation>
    <scope>NUCLEOTIDE SEQUENCE</scope>
    <source>
        <strain evidence="10">CBS 342.82</strain>
    </source>
</reference>
<evidence type="ECO:0000256" key="2">
    <source>
        <dbReference type="ARBA" id="ARBA00022771"/>
    </source>
</evidence>
<evidence type="ECO:0008006" key="11">
    <source>
        <dbReference type="Google" id="ProtNLM"/>
    </source>
</evidence>
<dbReference type="Proteomes" id="UP000504637">
    <property type="component" value="Unplaced"/>
</dbReference>
<dbReference type="Pfam" id="PF00320">
    <property type="entry name" value="GATA"/>
    <property type="match status" value="1"/>
</dbReference>
<dbReference type="Gene3D" id="3.30.450.20">
    <property type="entry name" value="PAS domain"/>
    <property type="match status" value="1"/>
</dbReference>
<name>A0A6J3MEW4_9PEZI</name>
<proteinExistence type="predicted"/>
<dbReference type="GeneID" id="54362082"/>
<evidence type="ECO:0000313" key="10">
    <source>
        <dbReference type="RefSeq" id="XP_033462443.1"/>
    </source>
</evidence>
<feature type="domain" description="PAS" evidence="7">
    <location>
        <begin position="124"/>
        <end position="194"/>
    </location>
</feature>
<keyword evidence="2 4" id="KW-0863">Zinc-finger</keyword>
<dbReference type="SMART" id="SM00091">
    <property type="entry name" value="PAS"/>
    <property type="match status" value="1"/>
</dbReference>
<keyword evidence="9" id="KW-1185">Reference proteome</keyword>
<reference evidence="10" key="3">
    <citation type="submission" date="2025-08" db="UniProtKB">
        <authorList>
            <consortium name="RefSeq"/>
        </authorList>
    </citation>
    <scope>IDENTIFICATION</scope>
    <source>
        <strain evidence="10">CBS 342.82</strain>
    </source>
</reference>
<evidence type="ECO:0000256" key="3">
    <source>
        <dbReference type="ARBA" id="ARBA00022833"/>
    </source>
</evidence>
<evidence type="ECO:0000313" key="9">
    <source>
        <dbReference type="Proteomes" id="UP000504637"/>
    </source>
</evidence>
<dbReference type="SUPFAM" id="SSF57716">
    <property type="entry name" value="Glucocorticoid receptor-like (DNA-binding domain)"/>
    <property type="match status" value="1"/>
</dbReference>
<reference evidence="10" key="1">
    <citation type="submission" date="2020-01" db="EMBL/GenBank/DDBJ databases">
        <authorList>
            <consortium name="DOE Joint Genome Institute"/>
            <person name="Haridas S."/>
            <person name="Albert R."/>
            <person name="Binder M."/>
            <person name="Bloem J."/>
            <person name="Labutti K."/>
            <person name="Salamov A."/>
            <person name="Andreopoulos B."/>
            <person name="Baker S.E."/>
            <person name="Barry K."/>
            <person name="Bills G."/>
            <person name="Bluhm B.H."/>
            <person name="Cannon C."/>
            <person name="Castanera R."/>
            <person name="Culley D.E."/>
            <person name="Daum C."/>
            <person name="Ezra D."/>
            <person name="Gonzalez J.B."/>
            <person name="Henrissat B."/>
            <person name="Kuo A."/>
            <person name="Liang C."/>
            <person name="Lipzen A."/>
            <person name="Lutzoni F."/>
            <person name="Magnuson J."/>
            <person name="Mondo S."/>
            <person name="Nolan M."/>
            <person name="Ohm R."/>
            <person name="Pangilinan J."/>
            <person name="Park H.-J."/>
            <person name="Ramirez L."/>
            <person name="Alfaro M."/>
            <person name="Sun H."/>
            <person name="Tritt A."/>
            <person name="Yoshinaga Y."/>
            <person name="Zwiers L.-H."/>
            <person name="Turgeon B.G."/>
            <person name="Goodwin S.B."/>
            <person name="Spatafora J.W."/>
            <person name="Crous P.W."/>
            <person name="Grigoriev I.V."/>
        </authorList>
    </citation>
    <scope>NUCLEOTIDE SEQUENCE</scope>
    <source>
        <strain evidence="10">CBS 342.82</strain>
    </source>
</reference>
<evidence type="ECO:0000259" key="8">
    <source>
        <dbReference type="PROSITE" id="PS50114"/>
    </source>
</evidence>
<dbReference type="PANTHER" id="PTHR45658:SF18">
    <property type="entry name" value="PROTEIN GAT2"/>
    <property type="match status" value="1"/>
</dbReference>
<dbReference type="InterPro" id="IPR013088">
    <property type="entry name" value="Znf_NHR/GATA"/>
</dbReference>
<keyword evidence="3" id="KW-0862">Zinc</keyword>
<dbReference type="Gene3D" id="3.30.50.10">
    <property type="entry name" value="Erythroid Transcription Factor GATA-1, subunit A"/>
    <property type="match status" value="1"/>
</dbReference>
<dbReference type="NCBIfam" id="TIGR00229">
    <property type="entry name" value="sensory_box"/>
    <property type="match status" value="1"/>
</dbReference>
<dbReference type="InterPro" id="IPR000014">
    <property type="entry name" value="PAS"/>
</dbReference>
<dbReference type="PROSITE" id="PS50112">
    <property type="entry name" value="PAS"/>
    <property type="match status" value="1"/>
</dbReference>